<keyword evidence="1" id="KW-0472">Membrane</keyword>
<evidence type="ECO:0000313" key="2">
    <source>
        <dbReference type="EMBL" id="GIH12535.1"/>
    </source>
</evidence>
<organism evidence="2 3">
    <name type="scientific">Rugosimonospora africana</name>
    <dbReference type="NCBI Taxonomy" id="556532"/>
    <lineage>
        <taxon>Bacteria</taxon>
        <taxon>Bacillati</taxon>
        <taxon>Actinomycetota</taxon>
        <taxon>Actinomycetes</taxon>
        <taxon>Micromonosporales</taxon>
        <taxon>Micromonosporaceae</taxon>
        <taxon>Rugosimonospora</taxon>
    </lineage>
</organism>
<comment type="caution">
    <text evidence="2">The sequence shown here is derived from an EMBL/GenBank/DDBJ whole genome shotgun (WGS) entry which is preliminary data.</text>
</comment>
<evidence type="ECO:0000256" key="1">
    <source>
        <dbReference type="SAM" id="Phobius"/>
    </source>
</evidence>
<keyword evidence="1" id="KW-0812">Transmembrane</keyword>
<keyword evidence="1" id="KW-1133">Transmembrane helix</keyword>
<keyword evidence="3" id="KW-1185">Reference proteome</keyword>
<gene>
    <name evidence="2" type="ORF">Raf01_07070</name>
</gene>
<dbReference type="EMBL" id="BONZ01000008">
    <property type="protein sequence ID" value="GIH12535.1"/>
    <property type="molecule type" value="Genomic_DNA"/>
</dbReference>
<sequence>MPARTWCAGAVGRVADMVKKVLTWGLVAFLIFFVAYRPTSAAAVFKSLGSTLVDIATGFGNFFSSLIA</sequence>
<dbReference type="AlphaFoldDB" id="A0A8J3VN31"/>
<protein>
    <submittedName>
        <fullName evidence="2">Uncharacterized protein</fullName>
    </submittedName>
</protein>
<dbReference type="Proteomes" id="UP000642748">
    <property type="component" value="Unassembled WGS sequence"/>
</dbReference>
<proteinExistence type="predicted"/>
<reference evidence="2" key="1">
    <citation type="submission" date="2021-01" db="EMBL/GenBank/DDBJ databases">
        <title>Whole genome shotgun sequence of Rugosimonospora africana NBRC 104875.</title>
        <authorList>
            <person name="Komaki H."/>
            <person name="Tamura T."/>
        </authorList>
    </citation>
    <scope>NUCLEOTIDE SEQUENCE</scope>
    <source>
        <strain evidence="2">NBRC 104875</strain>
    </source>
</reference>
<accession>A0A8J3VN31</accession>
<evidence type="ECO:0000313" key="3">
    <source>
        <dbReference type="Proteomes" id="UP000642748"/>
    </source>
</evidence>
<feature type="transmembrane region" description="Helical" evidence="1">
    <location>
        <begin position="21"/>
        <end position="39"/>
    </location>
</feature>
<name>A0A8J3VN31_9ACTN</name>